<dbReference type="OrthoDB" id="7863416at2759"/>
<dbReference type="GO" id="GO:0004252">
    <property type="term" value="F:serine-type endopeptidase activity"/>
    <property type="evidence" value="ECO:0007669"/>
    <property type="project" value="InterPro"/>
</dbReference>
<dbReference type="SUPFAM" id="SSF50494">
    <property type="entry name" value="Trypsin-like serine proteases"/>
    <property type="match status" value="1"/>
</dbReference>
<dbReference type="Gene3D" id="2.40.10.10">
    <property type="entry name" value="Trypsin-like serine proteases"/>
    <property type="match status" value="2"/>
</dbReference>
<keyword evidence="5" id="KW-1185">Reference proteome</keyword>
<dbReference type="AlphaFoldDB" id="E4XJB1"/>
<proteinExistence type="inferred from homology"/>
<evidence type="ECO:0000313" key="4">
    <source>
        <dbReference type="EMBL" id="CBY10554.1"/>
    </source>
</evidence>
<dbReference type="SMART" id="SM00020">
    <property type="entry name" value="Tryp_SPc"/>
    <property type="match status" value="1"/>
</dbReference>
<evidence type="ECO:0000256" key="1">
    <source>
        <dbReference type="ARBA" id="ARBA00023157"/>
    </source>
</evidence>
<feature type="domain" description="Peptidase S1" evidence="3">
    <location>
        <begin position="73"/>
        <end position="281"/>
    </location>
</feature>
<name>E4XJB1_OIKDI</name>
<comment type="similarity">
    <text evidence="2">Belongs to the peptidase S1 family. CLIP subfamily.</text>
</comment>
<dbReference type="GO" id="GO:0006508">
    <property type="term" value="P:proteolysis"/>
    <property type="evidence" value="ECO:0007669"/>
    <property type="project" value="InterPro"/>
</dbReference>
<dbReference type="PROSITE" id="PS50240">
    <property type="entry name" value="TRYPSIN_DOM"/>
    <property type="match status" value="1"/>
</dbReference>
<dbReference type="PANTHER" id="PTHR24252">
    <property type="entry name" value="ACROSIN-RELATED"/>
    <property type="match status" value="1"/>
</dbReference>
<dbReference type="InterPro" id="IPR009003">
    <property type="entry name" value="Peptidase_S1_PA"/>
</dbReference>
<dbReference type="InParanoid" id="E4XJB1"/>
<reference evidence="4" key="1">
    <citation type="journal article" date="2010" name="Science">
        <title>Plasticity of animal genome architecture unmasked by rapid evolution of a pelagic tunicate.</title>
        <authorList>
            <person name="Denoeud F."/>
            <person name="Henriet S."/>
            <person name="Mungpakdee S."/>
            <person name="Aury J.M."/>
            <person name="Da Silva C."/>
            <person name="Brinkmann H."/>
            <person name="Mikhaleva J."/>
            <person name="Olsen L.C."/>
            <person name="Jubin C."/>
            <person name="Canestro C."/>
            <person name="Bouquet J.M."/>
            <person name="Danks G."/>
            <person name="Poulain J."/>
            <person name="Campsteijn C."/>
            <person name="Adamski M."/>
            <person name="Cross I."/>
            <person name="Yadetie F."/>
            <person name="Muffato M."/>
            <person name="Louis A."/>
            <person name="Butcher S."/>
            <person name="Tsagkogeorga G."/>
            <person name="Konrad A."/>
            <person name="Singh S."/>
            <person name="Jensen M.F."/>
            <person name="Cong E.H."/>
            <person name="Eikeseth-Otteraa H."/>
            <person name="Noel B."/>
            <person name="Anthouard V."/>
            <person name="Porcel B.M."/>
            <person name="Kachouri-Lafond R."/>
            <person name="Nishino A."/>
            <person name="Ugolini M."/>
            <person name="Chourrout P."/>
            <person name="Nishida H."/>
            <person name="Aasland R."/>
            <person name="Huzurbazar S."/>
            <person name="Westhof E."/>
            <person name="Delsuc F."/>
            <person name="Lehrach H."/>
            <person name="Reinhardt R."/>
            <person name="Weissenbach J."/>
            <person name="Roy S.W."/>
            <person name="Artiguenave F."/>
            <person name="Postlethwait J.H."/>
            <person name="Manak J.R."/>
            <person name="Thompson E.M."/>
            <person name="Jaillon O."/>
            <person name="Du Pasquier L."/>
            <person name="Boudinot P."/>
            <person name="Liberles D.A."/>
            <person name="Volff J.N."/>
            <person name="Philippe H."/>
            <person name="Lenhard B."/>
            <person name="Roest Crollius H."/>
            <person name="Wincker P."/>
            <person name="Chourrout D."/>
        </authorList>
    </citation>
    <scope>NUCLEOTIDE SEQUENCE [LARGE SCALE GENOMIC DNA]</scope>
</reference>
<protein>
    <recommendedName>
        <fullName evidence="3">Peptidase S1 domain-containing protein</fullName>
    </recommendedName>
</protein>
<evidence type="ECO:0000259" key="3">
    <source>
        <dbReference type="PROSITE" id="PS50240"/>
    </source>
</evidence>
<gene>
    <name evidence="4" type="ORF">GSOID_T00012701001</name>
</gene>
<evidence type="ECO:0000313" key="5">
    <source>
        <dbReference type="Proteomes" id="UP000001307"/>
    </source>
</evidence>
<keyword evidence="1" id="KW-1015">Disulfide bond</keyword>
<dbReference type="Proteomes" id="UP000001307">
    <property type="component" value="Unassembled WGS sequence"/>
</dbReference>
<evidence type="ECO:0000256" key="2">
    <source>
        <dbReference type="ARBA" id="ARBA00024195"/>
    </source>
</evidence>
<dbReference type="InterPro" id="IPR001254">
    <property type="entry name" value="Trypsin_dom"/>
</dbReference>
<dbReference type="InterPro" id="IPR043504">
    <property type="entry name" value="Peptidase_S1_PA_chymotrypsin"/>
</dbReference>
<dbReference type="PROSITE" id="PS00135">
    <property type="entry name" value="TRYPSIN_SER"/>
    <property type="match status" value="1"/>
</dbReference>
<dbReference type="FunFam" id="2.40.10.10:FF:000002">
    <property type="entry name" value="Transmembrane protease serine"/>
    <property type="match status" value="1"/>
</dbReference>
<organism evidence="4">
    <name type="scientific">Oikopleura dioica</name>
    <name type="common">Tunicate</name>
    <dbReference type="NCBI Taxonomy" id="34765"/>
    <lineage>
        <taxon>Eukaryota</taxon>
        <taxon>Metazoa</taxon>
        <taxon>Chordata</taxon>
        <taxon>Tunicata</taxon>
        <taxon>Appendicularia</taxon>
        <taxon>Copelata</taxon>
        <taxon>Oikopleuridae</taxon>
        <taxon>Oikopleura</taxon>
    </lineage>
</organism>
<dbReference type="Pfam" id="PF00089">
    <property type="entry name" value="Trypsin"/>
    <property type="match status" value="1"/>
</dbReference>
<accession>E4XJB1</accession>
<dbReference type="InterPro" id="IPR033116">
    <property type="entry name" value="TRYPSIN_SER"/>
</dbReference>
<dbReference type="MEROPS" id="S01.512"/>
<dbReference type="CDD" id="cd00190">
    <property type="entry name" value="Tryp_SPc"/>
    <property type="match status" value="1"/>
</dbReference>
<dbReference type="EMBL" id="FN653059">
    <property type="protein sequence ID" value="CBY10554.1"/>
    <property type="molecule type" value="Genomic_DNA"/>
</dbReference>
<dbReference type="PANTHER" id="PTHR24252:SF7">
    <property type="entry name" value="HYALIN"/>
    <property type="match status" value="1"/>
</dbReference>
<sequence length="281" mass="31207">MRSSTSQPSLPYWVSSFAGSTTSTTEMTRPSRRPTSSWKCGAPVVKDQDILASVTNLDNRRWYPGSLRRSKRIHGGTNAQAGAFPWIVSLKGPSSTENCAGTIFRLFVSTLVRFQSLGLMVKNSKLRKSLFIPNSTKLLEERQDIRFNNYIQPSCFPSKEDSKPEDGDICVIAGWGASRSAEYYQFLQKGVIRIFDDTQCKRLIGSRFRSEQEICAGRVDGSVDSCHGDSGGPLMCYRGKTSQPRWTIEGIVSWGAGFCGAAGSPGVYQEFLFYKGLRNLF</sequence>